<dbReference type="eggNOG" id="COG1575">
    <property type="taxonomic scope" value="Bacteria"/>
</dbReference>
<keyword evidence="11" id="KW-1185">Reference proteome</keyword>
<dbReference type="GO" id="GO:0016020">
    <property type="term" value="C:membrane"/>
    <property type="evidence" value="ECO:0007669"/>
    <property type="project" value="UniProtKB-SubCell"/>
</dbReference>
<evidence type="ECO:0000256" key="2">
    <source>
        <dbReference type="ARBA" id="ARBA00004863"/>
    </source>
</evidence>
<dbReference type="GO" id="GO:0004659">
    <property type="term" value="F:prenyltransferase activity"/>
    <property type="evidence" value="ECO:0007669"/>
    <property type="project" value="InterPro"/>
</dbReference>
<gene>
    <name evidence="10" type="ORF">SCLAV_0089</name>
</gene>
<keyword evidence="6 9" id="KW-1133">Transmembrane helix</keyword>
<dbReference type="Proteomes" id="UP000002357">
    <property type="component" value="Chromosome"/>
</dbReference>
<dbReference type="InterPro" id="IPR044878">
    <property type="entry name" value="UbiA_sf"/>
</dbReference>
<feature type="transmembrane region" description="Helical" evidence="9">
    <location>
        <begin position="360"/>
        <end position="382"/>
    </location>
</feature>
<evidence type="ECO:0000256" key="9">
    <source>
        <dbReference type="SAM" id="Phobius"/>
    </source>
</evidence>
<organism evidence="10 11">
    <name type="scientific">Streptomyces clavuligerus</name>
    <dbReference type="NCBI Taxonomy" id="1901"/>
    <lineage>
        <taxon>Bacteria</taxon>
        <taxon>Bacillati</taxon>
        <taxon>Actinomycetota</taxon>
        <taxon>Actinomycetes</taxon>
        <taxon>Kitasatosporales</taxon>
        <taxon>Streptomycetaceae</taxon>
        <taxon>Streptomyces</taxon>
    </lineage>
</organism>
<comment type="subcellular location">
    <subcellularLocation>
        <location evidence="1">Membrane</location>
        <topology evidence="1">Multi-pass membrane protein</topology>
    </subcellularLocation>
</comment>
<keyword evidence="5 9" id="KW-0812">Transmembrane</keyword>
<accession>E2Q605</accession>
<feature type="transmembrane region" description="Helical" evidence="9">
    <location>
        <begin position="307"/>
        <end position="323"/>
    </location>
</feature>
<feature type="region of interest" description="Disordered" evidence="8">
    <location>
        <begin position="1"/>
        <end position="185"/>
    </location>
</feature>
<dbReference type="PANTHER" id="PTHR13929">
    <property type="entry name" value="1,4-DIHYDROXY-2-NAPHTHOATE OCTAPRENYLTRANSFERASE"/>
    <property type="match status" value="1"/>
</dbReference>
<protein>
    <submittedName>
        <fullName evidence="10">1,4-dihydroxy-2-naphtoate octaprenyl transferase</fullName>
    </submittedName>
</protein>
<feature type="compositionally biased region" description="Basic and acidic residues" evidence="8">
    <location>
        <begin position="98"/>
        <end position="122"/>
    </location>
</feature>
<keyword evidence="7 9" id="KW-0472">Membrane</keyword>
<comment type="pathway">
    <text evidence="2">Quinol/quinone metabolism; menaquinone biosynthesis.</text>
</comment>
<feature type="transmembrane region" description="Helical" evidence="9">
    <location>
        <begin position="463"/>
        <end position="485"/>
    </location>
</feature>
<dbReference type="AlphaFoldDB" id="E2Q605"/>
<feature type="transmembrane region" description="Helical" evidence="9">
    <location>
        <begin position="403"/>
        <end position="424"/>
    </location>
</feature>
<dbReference type="PANTHER" id="PTHR13929:SF0">
    <property type="entry name" value="UBIA PRENYLTRANSFERASE DOMAIN-CONTAINING PROTEIN 1"/>
    <property type="match status" value="1"/>
</dbReference>
<dbReference type="InterPro" id="IPR026046">
    <property type="entry name" value="UBIAD1"/>
</dbReference>
<sequence length="529" mass="57357">MPVTGRQGRVRAGRGAPGPRRGGSPGRLFSTLPPGWSLLRSPAVDEQKTDTGRYGEAAARHRPTDHRPTDHRPMGHRPRTHRSWATDHRSRAGARPAVPEHHRCPRSADRPRSAGTRTDVRTDTGVVTSLRAAAVGPEEHRHTPPAGRGAPRPPAPPDSPADRRPGVRHSPTRPRKAPMATTDIAPPASMSPLKAFILLGRFKFLFQSLLVVCMGVTAAQHDGADLDLGWAAGILLFAWVVHLMTHYCNEYFDLEADRANEAPTSWTGGSRILVRGLLPPIVSLGASFVLLFVAMFIAAAMPDTPSRLMAVTILVGAWFYTAPPLKFNYRALGEFICALTLYGLGPLLVFRLQAGPFSRTVAVCVAVIFCFQFLRMAVMNLADVDGDRRVGKITLAVRFGPRAVVRLFVFAQVLLYAVLVLIVALSAVPLLPGLALLATFPVPLWVGTRLWRGALADPRRANAVTFWSSMHMPATSVAVMVGLLADMFAGGDAPDTRWSVVCGASLAFFAVWFTRTVRRAAAEARRADG</sequence>
<dbReference type="GO" id="GO:0009234">
    <property type="term" value="P:menaquinone biosynthetic process"/>
    <property type="evidence" value="ECO:0007669"/>
    <property type="project" value="UniProtKB-UniPathway"/>
</dbReference>
<evidence type="ECO:0000256" key="6">
    <source>
        <dbReference type="ARBA" id="ARBA00022989"/>
    </source>
</evidence>
<feature type="transmembrane region" description="Helical" evidence="9">
    <location>
        <begin position="281"/>
        <end position="301"/>
    </location>
</feature>
<dbReference type="CDD" id="cd13962">
    <property type="entry name" value="PT_UbiA_UBIAD1"/>
    <property type="match status" value="1"/>
</dbReference>
<evidence type="ECO:0000256" key="5">
    <source>
        <dbReference type="ARBA" id="ARBA00022692"/>
    </source>
</evidence>
<feature type="compositionally biased region" description="Basic and acidic residues" evidence="8">
    <location>
        <begin position="43"/>
        <end position="53"/>
    </location>
</feature>
<dbReference type="UniPathway" id="UPA00079"/>
<dbReference type="Gene3D" id="1.20.120.1780">
    <property type="entry name" value="UbiA prenyltransferase"/>
    <property type="match status" value="1"/>
</dbReference>
<evidence type="ECO:0000256" key="4">
    <source>
        <dbReference type="ARBA" id="ARBA00022679"/>
    </source>
</evidence>
<evidence type="ECO:0000313" key="10">
    <source>
        <dbReference type="EMBL" id="EFG05165.1"/>
    </source>
</evidence>
<feature type="transmembrane region" description="Helical" evidence="9">
    <location>
        <begin position="497"/>
        <end position="517"/>
    </location>
</feature>
<feature type="compositionally biased region" description="Basic residues" evidence="8">
    <location>
        <begin position="166"/>
        <end position="176"/>
    </location>
</feature>
<reference evidence="10 11" key="1">
    <citation type="journal article" date="2010" name="Genome Biol. Evol.">
        <title>The sequence of a 1.8-mb bacterial linear plasmid reveals a rich evolutionary reservoir of secondary metabolic pathways.</title>
        <authorList>
            <person name="Medema M.H."/>
            <person name="Trefzer A."/>
            <person name="Kovalchuk A."/>
            <person name="van den Berg M."/>
            <person name="Mueller U."/>
            <person name="Heijne W."/>
            <person name="Wu L."/>
            <person name="Alam M.T."/>
            <person name="Ronning C.M."/>
            <person name="Nierman W.C."/>
            <person name="Bovenberg R.A.L."/>
            <person name="Breitling R."/>
            <person name="Takano E."/>
        </authorList>
    </citation>
    <scope>NUCLEOTIDE SEQUENCE [LARGE SCALE GENOMIC DNA]</scope>
    <source>
        <strain evidence="11">ATCC 27064 / DSM 738 / JCM 4710 / NBRC 13307 / NCIMB 12785 / NRRL 3585 / VKM Ac-602</strain>
    </source>
</reference>
<name>E2Q605_STRCL</name>
<feature type="transmembrane region" description="Helical" evidence="9">
    <location>
        <begin position="228"/>
        <end position="248"/>
    </location>
</feature>
<feature type="transmembrane region" description="Helical" evidence="9">
    <location>
        <begin position="430"/>
        <end position="451"/>
    </location>
</feature>
<evidence type="ECO:0000256" key="3">
    <source>
        <dbReference type="ARBA" id="ARBA00022428"/>
    </source>
</evidence>
<dbReference type="GO" id="GO:0042371">
    <property type="term" value="P:vitamin K biosynthetic process"/>
    <property type="evidence" value="ECO:0007669"/>
    <property type="project" value="TreeGrafter"/>
</dbReference>
<feature type="transmembrane region" description="Helical" evidence="9">
    <location>
        <begin position="335"/>
        <end position="354"/>
    </location>
</feature>
<evidence type="ECO:0000313" key="11">
    <source>
        <dbReference type="Proteomes" id="UP000002357"/>
    </source>
</evidence>
<keyword evidence="4 10" id="KW-0808">Transferase</keyword>
<proteinExistence type="predicted"/>
<keyword evidence="3" id="KW-0474">Menaquinone biosynthesis</keyword>
<dbReference type="EMBL" id="CM000913">
    <property type="protein sequence ID" value="EFG05165.1"/>
    <property type="molecule type" value="Genomic_DNA"/>
</dbReference>
<dbReference type="Pfam" id="PF01040">
    <property type="entry name" value="UbiA"/>
    <property type="match status" value="1"/>
</dbReference>
<dbReference type="InterPro" id="IPR000537">
    <property type="entry name" value="UbiA_prenyltransferase"/>
</dbReference>
<dbReference type="Gene3D" id="1.10.357.140">
    <property type="entry name" value="UbiA prenyltransferase"/>
    <property type="match status" value="1"/>
</dbReference>
<evidence type="ECO:0000256" key="1">
    <source>
        <dbReference type="ARBA" id="ARBA00004141"/>
    </source>
</evidence>
<evidence type="ECO:0000256" key="7">
    <source>
        <dbReference type="ARBA" id="ARBA00023136"/>
    </source>
</evidence>
<feature type="transmembrane region" description="Helical" evidence="9">
    <location>
        <begin position="204"/>
        <end position="222"/>
    </location>
</feature>
<dbReference type="STRING" id="1901.BB341_27295"/>
<evidence type="ECO:0000256" key="8">
    <source>
        <dbReference type="SAM" id="MobiDB-lite"/>
    </source>
</evidence>